<keyword evidence="1" id="KW-0479">Metal-binding</keyword>
<feature type="binding site" evidence="1">
    <location>
        <position position="78"/>
    </location>
    <ligand>
        <name>Mg(2+)</name>
        <dbReference type="ChEBI" id="CHEBI:18420"/>
        <label>1</label>
        <note>catalytic</note>
    </ligand>
</feature>
<dbReference type="Gene3D" id="3.30.540.10">
    <property type="entry name" value="Fructose-1,6-Bisphosphatase, subunit A, domain 1"/>
    <property type="match status" value="1"/>
</dbReference>
<proteinExistence type="predicted"/>
<organism evidence="2 3">
    <name type="scientific">Planctopirus hydrillae</name>
    <dbReference type="NCBI Taxonomy" id="1841610"/>
    <lineage>
        <taxon>Bacteria</taxon>
        <taxon>Pseudomonadati</taxon>
        <taxon>Planctomycetota</taxon>
        <taxon>Planctomycetia</taxon>
        <taxon>Planctomycetales</taxon>
        <taxon>Planctomycetaceae</taxon>
        <taxon>Planctopirus</taxon>
    </lineage>
</organism>
<gene>
    <name evidence="2" type="ORF">A6X21_00855</name>
</gene>
<comment type="caution">
    <text evidence="2">The sequence shown here is derived from an EMBL/GenBank/DDBJ whole genome shotgun (WGS) entry which is preliminary data.</text>
</comment>
<keyword evidence="3" id="KW-1185">Reference proteome</keyword>
<reference evidence="2 3" key="1">
    <citation type="submission" date="2016-05" db="EMBL/GenBank/DDBJ databases">
        <title>Genomic and physiological characterization of Planctopirus sp. isolated from fresh water lake.</title>
        <authorList>
            <person name="Subhash Y."/>
            <person name="Ramana C."/>
        </authorList>
    </citation>
    <scope>NUCLEOTIDE SEQUENCE [LARGE SCALE GENOMIC DNA]</scope>
    <source>
        <strain evidence="2 3">JC280</strain>
    </source>
</reference>
<name>A0A1C3E4M1_9PLAN</name>
<sequence length="312" mass="34669">MQSEFLINALSVHLPPILRWAGAIARRLRSHNISVATKTTGSALTDALTLADLTIQELLVAALRDVDLIFRHCRIEAEESTGDLQAFAQQSEFVLALDPIDGTKQYRDHTGNGYAVMLHLRTASEMLYSLVYIPEKGAQGWWVEVTPERVVSGPDDWSRPATDVVRSLVVAEADRPTTSKKIYVIGFQHRDVMAAREITKCGYEGVAPDEMPGSIYELMASGEFAGSLIHSPNVYDFPVSMQIARYFGGNACWTDTGEPVHFRQTWLDEKADMIRLPRVVACANDPQILAGLVNLAKSWHPDRYRPGDSLVE</sequence>
<dbReference type="EMBL" id="LYDR01000154">
    <property type="protein sequence ID" value="ODA28198.1"/>
    <property type="molecule type" value="Genomic_DNA"/>
</dbReference>
<evidence type="ECO:0000313" key="3">
    <source>
        <dbReference type="Proteomes" id="UP000094828"/>
    </source>
</evidence>
<evidence type="ECO:0000256" key="1">
    <source>
        <dbReference type="PIRSR" id="PIRSR600760-2"/>
    </source>
</evidence>
<dbReference type="STRING" id="1841610.A6X21_00855"/>
<dbReference type="InterPro" id="IPR000760">
    <property type="entry name" value="Inositol_monophosphatase-like"/>
</dbReference>
<feature type="binding site" evidence="1">
    <location>
        <position position="100"/>
    </location>
    <ligand>
        <name>Mg(2+)</name>
        <dbReference type="ChEBI" id="CHEBI:18420"/>
        <label>1</label>
        <note>catalytic</note>
    </ligand>
</feature>
<dbReference type="OrthoDB" id="212173at2"/>
<dbReference type="Proteomes" id="UP000094828">
    <property type="component" value="Unassembled WGS sequence"/>
</dbReference>
<accession>A0A1C3E4M1</accession>
<evidence type="ECO:0000313" key="2">
    <source>
        <dbReference type="EMBL" id="ODA28198.1"/>
    </source>
</evidence>
<dbReference type="GO" id="GO:0046872">
    <property type="term" value="F:metal ion binding"/>
    <property type="evidence" value="ECO:0007669"/>
    <property type="project" value="UniProtKB-KW"/>
</dbReference>
<comment type="cofactor">
    <cofactor evidence="1">
        <name>Mg(2+)</name>
        <dbReference type="ChEBI" id="CHEBI:18420"/>
    </cofactor>
</comment>
<dbReference type="SUPFAM" id="SSF56655">
    <property type="entry name" value="Carbohydrate phosphatase"/>
    <property type="match status" value="1"/>
</dbReference>
<dbReference type="AlphaFoldDB" id="A0A1C3E4M1"/>
<feature type="binding site" evidence="1">
    <location>
        <position position="98"/>
    </location>
    <ligand>
        <name>Mg(2+)</name>
        <dbReference type="ChEBI" id="CHEBI:18420"/>
        <label>1</label>
        <note>catalytic</note>
    </ligand>
</feature>
<feature type="binding site" evidence="1">
    <location>
        <position position="101"/>
    </location>
    <ligand>
        <name>Mg(2+)</name>
        <dbReference type="ChEBI" id="CHEBI:18420"/>
        <label>1</label>
        <note>catalytic</note>
    </ligand>
</feature>
<keyword evidence="1" id="KW-0460">Magnesium</keyword>
<dbReference type="RefSeq" id="WP_068852399.1">
    <property type="nucleotide sequence ID" value="NZ_LYDR01000154.1"/>
</dbReference>
<dbReference type="Pfam" id="PF00459">
    <property type="entry name" value="Inositol_P"/>
    <property type="match status" value="1"/>
</dbReference>
<protein>
    <submittedName>
        <fullName evidence="2">Inositol monophosphatase</fullName>
    </submittedName>
</protein>